<dbReference type="SUPFAM" id="SSF48264">
    <property type="entry name" value="Cytochrome P450"/>
    <property type="match status" value="1"/>
</dbReference>
<sequence length="403" mass="45831">MASVEMLDVPAHVPPERVWNHEPAAFAAQFDDPFVGIAQLHDGPDIVYAKHPQIKPGVWLPTRFAVINDIFLDAARFSSVNNIAIGPLLGVDWRLNPVDFDPPEHMRYRQILQPFFQPSAINRYDEHLRDVSRELIDRFEQRGSCEFVSEFSNLFPTYFFLDLLGMPREMLPQFLEWSEAYVRGETIEAKVVGARSILKYIEGYVEDRRNDQRDDLVSGILNAEINGRPLDHGEVIGMIMLVYFGGLETVVSSLGWYFQHLATHPELQARLRDNPADIPGAVNDYIRAYGVVGTRRLVTEDVRFHGVELKKGDMIMVPGFLASRDDRQFADPHVIDPDRKARHLSFATGVHNCLGAHLARREITIAFEEFLSRFANIRVAESGAFDWTTAGVWAVTRLDLTWG</sequence>
<reference evidence="2" key="1">
    <citation type="submission" date="2023-07" db="EMBL/GenBank/DDBJ databases">
        <authorList>
            <person name="Kim M.K."/>
        </authorList>
    </citation>
    <scope>NUCLEOTIDE SEQUENCE</scope>
    <source>
        <strain evidence="2">CA1-15</strain>
    </source>
</reference>
<gene>
    <name evidence="2" type="ORF">Q5H94_15720</name>
</gene>
<dbReference type="RefSeq" id="WP_304562240.1">
    <property type="nucleotide sequence ID" value="NZ_JAUQSZ010000011.1"/>
</dbReference>
<protein>
    <submittedName>
        <fullName evidence="2">Cytochrome P450</fullName>
    </submittedName>
</protein>
<evidence type="ECO:0000256" key="1">
    <source>
        <dbReference type="ARBA" id="ARBA00010617"/>
    </source>
</evidence>
<dbReference type="PRINTS" id="PR00385">
    <property type="entry name" value="P450"/>
</dbReference>
<evidence type="ECO:0000313" key="3">
    <source>
        <dbReference type="Proteomes" id="UP001176468"/>
    </source>
</evidence>
<keyword evidence="3" id="KW-1185">Reference proteome</keyword>
<organism evidence="2 3">
    <name type="scientific">Sphingomonas immobilis</name>
    <dbReference type="NCBI Taxonomy" id="3063997"/>
    <lineage>
        <taxon>Bacteria</taxon>
        <taxon>Pseudomonadati</taxon>
        <taxon>Pseudomonadota</taxon>
        <taxon>Alphaproteobacteria</taxon>
        <taxon>Sphingomonadales</taxon>
        <taxon>Sphingomonadaceae</taxon>
        <taxon>Sphingomonas</taxon>
    </lineage>
</organism>
<accession>A0ABT9A1R9</accession>
<dbReference type="Gene3D" id="1.10.630.10">
    <property type="entry name" value="Cytochrome P450"/>
    <property type="match status" value="1"/>
</dbReference>
<name>A0ABT9A1R9_9SPHN</name>
<dbReference type="InterPro" id="IPR036396">
    <property type="entry name" value="Cyt_P450_sf"/>
</dbReference>
<comment type="caution">
    <text evidence="2">The sequence shown here is derived from an EMBL/GenBank/DDBJ whole genome shotgun (WGS) entry which is preliminary data.</text>
</comment>
<evidence type="ECO:0000313" key="2">
    <source>
        <dbReference type="EMBL" id="MDO7843780.1"/>
    </source>
</evidence>
<dbReference type="Proteomes" id="UP001176468">
    <property type="component" value="Unassembled WGS sequence"/>
</dbReference>
<dbReference type="Pfam" id="PF00067">
    <property type="entry name" value="p450"/>
    <property type="match status" value="1"/>
</dbReference>
<dbReference type="InterPro" id="IPR002397">
    <property type="entry name" value="Cyt_P450_B"/>
</dbReference>
<dbReference type="PANTHER" id="PTHR46696">
    <property type="entry name" value="P450, PUTATIVE (EUROFUNG)-RELATED"/>
    <property type="match status" value="1"/>
</dbReference>
<dbReference type="InterPro" id="IPR001128">
    <property type="entry name" value="Cyt_P450"/>
</dbReference>
<dbReference type="PANTHER" id="PTHR46696:SF6">
    <property type="entry name" value="P450, PUTATIVE (EUROFUNG)-RELATED"/>
    <property type="match status" value="1"/>
</dbReference>
<dbReference type="PRINTS" id="PR00359">
    <property type="entry name" value="BP450"/>
</dbReference>
<comment type="similarity">
    <text evidence="1">Belongs to the cytochrome P450 family.</text>
</comment>
<proteinExistence type="inferred from homology"/>
<dbReference type="EMBL" id="JAUQSZ010000011">
    <property type="protein sequence ID" value="MDO7843780.1"/>
    <property type="molecule type" value="Genomic_DNA"/>
</dbReference>